<keyword evidence="4" id="KW-0479">Metal-binding</keyword>
<keyword evidence="6" id="KW-0572">Peptidoglycan-anchor</keyword>
<evidence type="ECO:0000313" key="12">
    <source>
        <dbReference type="Proteomes" id="UP000267019"/>
    </source>
</evidence>
<reference evidence="11 12" key="1">
    <citation type="submission" date="2018-10" db="EMBL/GenBank/DDBJ databases">
        <title>Genomic Encyclopedia of Type Strains, Phase IV (KMG-IV): sequencing the most valuable type-strain genomes for metagenomic binning, comparative biology and taxonomic classification.</title>
        <authorList>
            <person name="Goeker M."/>
        </authorList>
    </citation>
    <scope>NUCLEOTIDE SEQUENCE [LARGE SCALE GENOMIC DNA]</scope>
    <source>
        <strain evidence="11 12">DSM 22653</strain>
    </source>
</reference>
<dbReference type="Gene3D" id="3.40.50.1400">
    <property type="match status" value="2"/>
</dbReference>
<keyword evidence="7" id="KW-0456">Lyase</keyword>
<evidence type="ECO:0000256" key="6">
    <source>
        <dbReference type="ARBA" id="ARBA00023088"/>
    </source>
</evidence>
<accession>A0A660L535</accession>
<feature type="transmembrane region" description="Helical" evidence="9">
    <location>
        <begin position="676"/>
        <end position="698"/>
    </location>
</feature>
<evidence type="ECO:0000256" key="2">
    <source>
        <dbReference type="ARBA" id="ARBA00022512"/>
    </source>
</evidence>
<dbReference type="Pfam" id="PF01903">
    <property type="entry name" value="CbiX"/>
    <property type="match status" value="1"/>
</dbReference>
<evidence type="ECO:0000256" key="3">
    <source>
        <dbReference type="ARBA" id="ARBA00022525"/>
    </source>
</evidence>
<dbReference type="PANTHER" id="PTHR33542">
    <property type="entry name" value="SIROHYDROCHLORIN FERROCHELATASE, CHLOROPLASTIC"/>
    <property type="match status" value="1"/>
</dbReference>
<gene>
    <name evidence="11" type="ORF">C7438_0068</name>
</gene>
<dbReference type="EMBL" id="RBIJ01000001">
    <property type="protein sequence ID" value="RKQ88435.1"/>
    <property type="molecule type" value="Genomic_DNA"/>
</dbReference>
<dbReference type="CDD" id="cd03416">
    <property type="entry name" value="CbiX_SirB_N"/>
    <property type="match status" value="1"/>
</dbReference>
<evidence type="ECO:0000256" key="5">
    <source>
        <dbReference type="ARBA" id="ARBA00022729"/>
    </source>
</evidence>
<feature type="compositionally biased region" description="Polar residues" evidence="8">
    <location>
        <begin position="637"/>
        <end position="655"/>
    </location>
</feature>
<dbReference type="SUPFAM" id="SSF53800">
    <property type="entry name" value="Chelatase"/>
    <property type="match status" value="1"/>
</dbReference>
<comment type="subcellular location">
    <subcellularLocation>
        <location evidence="1">Secreted</location>
        <location evidence="1">Cell wall</location>
        <topology evidence="1">Peptidoglycan-anchor</topology>
    </subcellularLocation>
</comment>
<proteinExistence type="predicted"/>
<evidence type="ECO:0000256" key="9">
    <source>
        <dbReference type="SAM" id="Phobius"/>
    </source>
</evidence>
<dbReference type="GO" id="GO:0016829">
    <property type="term" value="F:lyase activity"/>
    <property type="evidence" value="ECO:0007669"/>
    <property type="project" value="UniProtKB-KW"/>
</dbReference>
<evidence type="ECO:0000256" key="4">
    <source>
        <dbReference type="ARBA" id="ARBA00022723"/>
    </source>
</evidence>
<dbReference type="InterPro" id="IPR002762">
    <property type="entry name" value="CbiX-like"/>
</dbReference>
<dbReference type="Pfam" id="PF00746">
    <property type="entry name" value="Gram_pos_anchor"/>
    <property type="match status" value="1"/>
</dbReference>
<dbReference type="InterPro" id="IPR050963">
    <property type="entry name" value="Sirohydro_Cobaltochel/CbiX"/>
</dbReference>
<dbReference type="GO" id="GO:0046872">
    <property type="term" value="F:metal ion binding"/>
    <property type="evidence" value="ECO:0007669"/>
    <property type="project" value="UniProtKB-KW"/>
</dbReference>
<keyword evidence="9" id="KW-0472">Membrane</keyword>
<evidence type="ECO:0000259" key="10">
    <source>
        <dbReference type="Pfam" id="PF00746"/>
    </source>
</evidence>
<evidence type="ECO:0000256" key="1">
    <source>
        <dbReference type="ARBA" id="ARBA00004168"/>
    </source>
</evidence>
<sequence>MAGFLRAGRRPAPWFRLVSLFVALTLLWGVFASLAHASAGAPVPGREGIGVLLVAHGTKEDSWTAAVEAVRDELQKHLDVPVVLGYLEAVEPTIPQAVKALADRGVRDIVAVPFFVSSYSNHIEEIRYILGLHETPPDPSEDLPRAQVPGRVFFTPAVDDHPMLAAVLTAVAAPFLQDPEKDVVILAAHGSDTPEGQAKWEENLNSLGELVKRFSDGRVRDVRTGYVSGEARPALADVAAAVVAEGKTAVVLPVMMSEGFFTGRKIPSLLQTLPEGSWRYPPEGKRALVTADRQAAATIALWRVAEVLGPNPLVDGQPLTLDRAMRIGRDAGLGYPCIVAGTALAWRVLASGEEGLGGPLERDGLAVRSFLPPNAGSRPVMEAAAKDVRYLGIPMPLLPEAPTFFFVREGDKRVAVVRAMPELFGGEEFFALRNRVVSGRASPEEAARFQEMQREVLVNLLAPKPSMFTARLVDPIVVRGTGGEERSVGYADTMFGEQGICLGGTFLYRAVQEAVATLRQTRPEFALVQGNFTLETKLKNDRIEKFLAAVAGDGNFTMLEDPPVRPESFVLTLTAKDGTMVRVRPQDGVLEPEFFALRAKVKAGEATPAEKARAQALKNAMIVRLLLDPKAFAVEVQSPTAGEQTSGAEASSGGQTLRPVEPAAQPAAVLPRTGEWLTAGLLALAGLAAAGAGAAVLVRRQDRSAEDDSRGFAA</sequence>
<dbReference type="InterPro" id="IPR019931">
    <property type="entry name" value="LPXTG_anchor"/>
</dbReference>
<keyword evidence="3" id="KW-0964">Secreted</keyword>
<dbReference type="Proteomes" id="UP000267019">
    <property type="component" value="Unassembled WGS sequence"/>
</dbReference>
<dbReference type="RefSeq" id="WP_170143441.1">
    <property type="nucleotide sequence ID" value="NZ_RBIJ01000001.1"/>
</dbReference>
<keyword evidence="2" id="KW-0134">Cell wall</keyword>
<evidence type="ECO:0000256" key="7">
    <source>
        <dbReference type="ARBA" id="ARBA00023239"/>
    </source>
</evidence>
<organism evidence="11 12">
    <name type="scientific">Brockia lithotrophica</name>
    <dbReference type="NCBI Taxonomy" id="933949"/>
    <lineage>
        <taxon>Bacteria</taxon>
        <taxon>Bacillati</taxon>
        <taxon>Bacillota</taxon>
        <taxon>Bacilli</taxon>
        <taxon>Bacillales</taxon>
        <taxon>Bacillales Family X. Incertae Sedis</taxon>
        <taxon>Brockia</taxon>
    </lineage>
</organism>
<dbReference type="PANTHER" id="PTHR33542:SF3">
    <property type="entry name" value="SIROHYDROCHLORIN FERROCHELATASE, CHLOROPLASTIC"/>
    <property type="match status" value="1"/>
</dbReference>
<name>A0A660L535_9BACL</name>
<keyword evidence="9" id="KW-1133">Transmembrane helix</keyword>
<feature type="domain" description="Gram-positive cocci surface proteins LPxTG" evidence="10">
    <location>
        <begin position="665"/>
        <end position="700"/>
    </location>
</feature>
<keyword evidence="5" id="KW-0732">Signal</keyword>
<feature type="region of interest" description="Disordered" evidence="8">
    <location>
        <begin position="637"/>
        <end position="659"/>
    </location>
</feature>
<evidence type="ECO:0000256" key="8">
    <source>
        <dbReference type="SAM" id="MobiDB-lite"/>
    </source>
</evidence>
<evidence type="ECO:0000313" key="11">
    <source>
        <dbReference type="EMBL" id="RKQ88435.1"/>
    </source>
</evidence>
<keyword evidence="9" id="KW-0812">Transmembrane</keyword>
<comment type="caution">
    <text evidence="11">The sequence shown here is derived from an EMBL/GenBank/DDBJ whole genome shotgun (WGS) entry which is preliminary data.</text>
</comment>
<dbReference type="AlphaFoldDB" id="A0A660L535"/>
<keyword evidence="12" id="KW-1185">Reference proteome</keyword>
<protein>
    <submittedName>
        <fullName evidence="11">Sirohydrochlorin ferrochelatase</fullName>
    </submittedName>
</protein>